<dbReference type="CDD" id="cd14279">
    <property type="entry name" value="CUE"/>
    <property type="match status" value="1"/>
</dbReference>
<dbReference type="PANTHER" id="PTHR23101:SF25">
    <property type="entry name" value="GTPASE-ACTIVATING PROTEIN AND VPS9 DOMAIN-CONTAINING PROTEIN 1"/>
    <property type="match status" value="1"/>
</dbReference>
<feature type="compositionally biased region" description="Low complexity" evidence="1">
    <location>
        <begin position="125"/>
        <end position="147"/>
    </location>
</feature>
<dbReference type="EMBL" id="KN881696">
    <property type="protein sequence ID" value="KIY49951.1"/>
    <property type="molecule type" value="Genomic_DNA"/>
</dbReference>
<feature type="region of interest" description="Disordered" evidence="1">
    <location>
        <begin position="178"/>
        <end position="225"/>
    </location>
</feature>
<dbReference type="Pfam" id="PF02845">
    <property type="entry name" value="CUE"/>
    <property type="match status" value="1"/>
</dbReference>
<feature type="region of interest" description="Disordered" evidence="1">
    <location>
        <begin position="627"/>
        <end position="712"/>
    </location>
</feature>
<organism evidence="4 5">
    <name type="scientific">Fistulina hepatica ATCC 64428</name>
    <dbReference type="NCBI Taxonomy" id="1128425"/>
    <lineage>
        <taxon>Eukaryota</taxon>
        <taxon>Fungi</taxon>
        <taxon>Dikarya</taxon>
        <taxon>Basidiomycota</taxon>
        <taxon>Agaricomycotina</taxon>
        <taxon>Agaricomycetes</taxon>
        <taxon>Agaricomycetidae</taxon>
        <taxon>Agaricales</taxon>
        <taxon>Fistulinaceae</taxon>
        <taxon>Fistulina</taxon>
    </lineage>
</organism>
<dbReference type="GO" id="GO:0005829">
    <property type="term" value="C:cytosol"/>
    <property type="evidence" value="ECO:0007669"/>
    <property type="project" value="TreeGrafter"/>
</dbReference>
<dbReference type="InterPro" id="IPR045046">
    <property type="entry name" value="Vps9-like"/>
</dbReference>
<evidence type="ECO:0000313" key="5">
    <source>
        <dbReference type="Proteomes" id="UP000054144"/>
    </source>
</evidence>
<dbReference type="PANTHER" id="PTHR23101">
    <property type="entry name" value="RAB GDP/GTP EXCHANGE FACTOR"/>
    <property type="match status" value="1"/>
</dbReference>
<feature type="region of interest" description="Disordered" evidence="1">
    <location>
        <begin position="108"/>
        <end position="150"/>
    </location>
</feature>
<dbReference type="Gene3D" id="1.20.1050.80">
    <property type="entry name" value="VPS9 domain"/>
    <property type="match status" value="1"/>
</dbReference>
<dbReference type="Gene3D" id="1.10.246.120">
    <property type="match status" value="1"/>
</dbReference>
<feature type="compositionally biased region" description="Low complexity" evidence="1">
    <location>
        <begin position="189"/>
        <end position="219"/>
    </location>
</feature>
<feature type="region of interest" description="Disordered" evidence="1">
    <location>
        <begin position="1"/>
        <end position="50"/>
    </location>
</feature>
<proteinExistence type="predicted"/>
<reference evidence="4 5" key="1">
    <citation type="journal article" date="2015" name="Fungal Genet. Biol.">
        <title>Evolution of novel wood decay mechanisms in Agaricales revealed by the genome sequences of Fistulina hepatica and Cylindrobasidium torrendii.</title>
        <authorList>
            <person name="Floudas D."/>
            <person name="Held B.W."/>
            <person name="Riley R."/>
            <person name="Nagy L.G."/>
            <person name="Koehler G."/>
            <person name="Ransdell A.S."/>
            <person name="Younus H."/>
            <person name="Chow J."/>
            <person name="Chiniquy J."/>
            <person name="Lipzen A."/>
            <person name="Tritt A."/>
            <person name="Sun H."/>
            <person name="Haridas S."/>
            <person name="LaButti K."/>
            <person name="Ohm R.A."/>
            <person name="Kues U."/>
            <person name="Blanchette R.A."/>
            <person name="Grigoriev I.V."/>
            <person name="Minto R.E."/>
            <person name="Hibbett D.S."/>
        </authorList>
    </citation>
    <scope>NUCLEOTIDE SEQUENCE [LARGE SCALE GENOMIC DNA]</scope>
    <source>
        <strain evidence="4 5">ATCC 64428</strain>
    </source>
</reference>
<dbReference type="SUPFAM" id="SSF109993">
    <property type="entry name" value="VPS9 domain"/>
    <property type="match status" value="1"/>
</dbReference>
<evidence type="ECO:0000259" key="2">
    <source>
        <dbReference type="PROSITE" id="PS51140"/>
    </source>
</evidence>
<dbReference type="SUPFAM" id="SSF46934">
    <property type="entry name" value="UBA-like"/>
    <property type="match status" value="1"/>
</dbReference>
<dbReference type="PROSITE" id="PS51140">
    <property type="entry name" value="CUE"/>
    <property type="match status" value="1"/>
</dbReference>
<accession>A0A0D7AF41</accession>
<name>A0A0D7AF41_9AGAR</name>
<dbReference type="GO" id="GO:0005085">
    <property type="term" value="F:guanyl-nucleotide exchange factor activity"/>
    <property type="evidence" value="ECO:0007669"/>
    <property type="project" value="InterPro"/>
</dbReference>
<evidence type="ECO:0000259" key="3">
    <source>
        <dbReference type="PROSITE" id="PS51205"/>
    </source>
</evidence>
<dbReference type="InterPro" id="IPR041545">
    <property type="entry name" value="DUF5601"/>
</dbReference>
<dbReference type="GO" id="GO:0016192">
    <property type="term" value="P:vesicle-mediated transport"/>
    <property type="evidence" value="ECO:0007669"/>
    <property type="project" value="InterPro"/>
</dbReference>
<dbReference type="InterPro" id="IPR009060">
    <property type="entry name" value="UBA-like_sf"/>
</dbReference>
<evidence type="ECO:0000256" key="1">
    <source>
        <dbReference type="SAM" id="MobiDB-lite"/>
    </source>
</evidence>
<dbReference type="GO" id="GO:0030139">
    <property type="term" value="C:endocytic vesicle"/>
    <property type="evidence" value="ECO:0007669"/>
    <property type="project" value="TreeGrafter"/>
</dbReference>
<feature type="compositionally biased region" description="Low complexity" evidence="1">
    <location>
        <begin position="562"/>
        <end position="576"/>
    </location>
</feature>
<dbReference type="Proteomes" id="UP000054144">
    <property type="component" value="Unassembled WGS sequence"/>
</dbReference>
<dbReference type="SMART" id="SM00546">
    <property type="entry name" value="CUE"/>
    <property type="match status" value="1"/>
</dbReference>
<feature type="domain" description="CUE" evidence="2">
    <location>
        <begin position="776"/>
        <end position="819"/>
    </location>
</feature>
<sequence>MSDDLPDISDLKISADEQKRLPNALSVGDATFNPWQSPSPTPDLMTHHDLQPIDSAALDSGMFGTKAWEDDVYPAALEKSAEKTQEILQEFDPVLQAPPVNEDEMHAWDGIEGHLPPPPPPIRSPPLLEVDQPETPAEASTPSTPAPNARRASISAFPSFNLSAIARTLGRAKEIARPASTDGIPQPSPESAPQTSTQQTSPTSASSASTSQPQSADAQDGSVDDAPAFDFQEFLEQMNMRSAEPVSKYLKSFLSNFTKRTFTVNDQIKIINDFLNFIAERMRTVDPWKKCSDAEFDNAMEGMEKLVMNRLYDFTFSPSLPNLRPPRPTTTDDLERDRVLSQRIKLFSWIEPRHLDLDFSAHRIDAQSVSAVDDDELEEDPSVGGFIMFAEQELLKISHYKAPRDKVICLLNCCKVIFGLIRHLKRDESADVFIPLLIYVVLQANPEHLLSNIEFINRFRNPTKLQSEAGYYLSSLVGAVSFIETMDHTSLSHITQAEFERNVEQAIQVLPLSEPHSPPLSHVELISTASSESSVPTTPLRSATPSQLSTLSKSPLSSRRASTGSFSVPSPSTSQSHVGEESATPLSLPTISNEAAKRLFQKTGDTFSKPLNAIGRILTEVVDGVVGPEQSQSSQQQRYPATSSQQQHWAHPDQVRQFIVGSGSRPSTPHTPQNSAPVAVPIQPPYKPRVRRVPSNQGPGFGGDGQSTGRYADETPLRREEPTPMRNNTSALFLSPTHSPSASVNAQQQPHYSRTATPALDIPGIQMQIDHATEQAAEAARSTLIQIFPNMDQEVIQLVLEASEGDLGQSIERLLEMGSGD</sequence>
<dbReference type="Pfam" id="PF18151">
    <property type="entry name" value="DUF5601"/>
    <property type="match status" value="1"/>
</dbReference>
<feature type="compositionally biased region" description="Pro residues" evidence="1">
    <location>
        <begin position="115"/>
        <end position="124"/>
    </location>
</feature>
<evidence type="ECO:0008006" key="6">
    <source>
        <dbReference type="Google" id="ProtNLM"/>
    </source>
</evidence>
<gene>
    <name evidence="4" type="ORF">FISHEDRAFT_72180</name>
</gene>
<feature type="domain" description="VPS9" evidence="3">
    <location>
        <begin position="334"/>
        <end position="492"/>
    </location>
</feature>
<dbReference type="GO" id="GO:0031267">
    <property type="term" value="F:small GTPase binding"/>
    <property type="evidence" value="ECO:0007669"/>
    <property type="project" value="TreeGrafter"/>
</dbReference>
<feature type="region of interest" description="Disordered" evidence="1">
    <location>
        <begin position="528"/>
        <end position="588"/>
    </location>
</feature>
<dbReference type="OrthoDB" id="300289at2759"/>
<keyword evidence="5" id="KW-1185">Reference proteome</keyword>
<dbReference type="SMART" id="SM00167">
    <property type="entry name" value="VPS9"/>
    <property type="match status" value="1"/>
</dbReference>
<protein>
    <recommendedName>
        <fullName evidence="6">VPS9 domain-containing protein</fullName>
    </recommendedName>
</protein>
<dbReference type="InterPro" id="IPR037191">
    <property type="entry name" value="VPS9_dom_sf"/>
</dbReference>
<dbReference type="InterPro" id="IPR003892">
    <property type="entry name" value="CUE"/>
</dbReference>
<dbReference type="AlphaFoldDB" id="A0A0D7AF41"/>
<dbReference type="InterPro" id="IPR003123">
    <property type="entry name" value="VPS9"/>
</dbReference>
<evidence type="ECO:0000313" key="4">
    <source>
        <dbReference type="EMBL" id="KIY49951.1"/>
    </source>
</evidence>
<dbReference type="PROSITE" id="PS51205">
    <property type="entry name" value="VPS9"/>
    <property type="match status" value="1"/>
</dbReference>
<dbReference type="GO" id="GO:0043130">
    <property type="term" value="F:ubiquitin binding"/>
    <property type="evidence" value="ECO:0007669"/>
    <property type="project" value="InterPro"/>
</dbReference>
<feature type="compositionally biased region" description="Polar residues" evidence="1">
    <location>
        <begin position="664"/>
        <end position="676"/>
    </location>
</feature>
<feature type="compositionally biased region" description="Polar residues" evidence="1">
    <location>
        <begin position="528"/>
        <end position="561"/>
    </location>
</feature>
<feature type="compositionally biased region" description="Polar residues" evidence="1">
    <location>
        <begin position="629"/>
        <end position="648"/>
    </location>
</feature>
<feature type="compositionally biased region" description="Basic and acidic residues" evidence="1">
    <location>
        <begin position="9"/>
        <end position="20"/>
    </location>
</feature>
<dbReference type="Pfam" id="PF02204">
    <property type="entry name" value="VPS9"/>
    <property type="match status" value="1"/>
</dbReference>
<dbReference type="Gene3D" id="1.10.8.10">
    <property type="entry name" value="DNA helicase RuvA subunit, C-terminal domain"/>
    <property type="match status" value="1"/>
</dbReference>